<organism evidence="2 3">
    <name type="scientific">Krasilnikoviella flava</name>
    <dbReference type="NCBI Taxonomy" id="526729"/>
    <lineage>
        <taxon>Bacteria</taxon>
        <taxon>Bacillati</taxon>
        <taxon>Actinomycetota</taxon>
        <taxon>Actinomycetes</taxon>
        <taxon>Micrococcales</taxon>
        <taxon>Promicromonosporaceae</taxon>
        <taxon>Krasilnikoviella</taxon>
    </lineage>
</organism>
<name>A0A1T5I7S2_9MICO</name>
<dbReference type="Proteomes" id="UP000189777">
    <property type="component" value="Unassembled WGS sequence"/>
</dbReference>
<feature type="transmembrane region" description="Helical" evidence="1">
    <location>
        <begin position="174"/>
        <end position="196"/>
    </location>
</feature>
<gene>
    <name evidence="2" type="ORF">SAMN04324258_0118</name>
</gene>
<feature type="transmembrane region" description="Helical" evidence="1">
    <location>
        <begin position="150"/>
        <end position="168"/>
    </location>
</feature>
<keyword evidence="3" id="KW-1185">Reference proteome</keyword>
<dbReference type="InterPro" id="IPR006938">
    <property type="entry name" value="DUF624"/>
</dbReference>
<evidence type="ECO:0000256" key="1">
    <source>
        <dbReference type="SAM" id="Phobius"/>
    </source>
</evidence>
<evidence type="ECO:0000313" key="2">
    <source>
        <dbReference type="EMBL" id="SKC35226.1"/>
    </source>
</evidence>
<dbReference type="STRING" id="526729.SAMN04324258_0118"/>
<keyword evidence="1" id="KW-0812">Transmembrane</keyword>
<proteinExistence type="predicted"/>
<reference evidence="2 3" key="1">
    <citation type="submission" date="2017-02" db="EMBL/GenBank/DDBJ databases">
        <authorList>
            <person name="Peterson S.W."/>
        </authorList>
    </citation>
    <scope>NUCLEOTIDE SEQUENCE [LARGE SCALE GENOMIC DNA]</scope>
    <source>
        <strain evidence="2 3">DSM 21481</strain>
    </source>
</reference>
<protein>
    <submittedName>
        <fullName evidence="2">Uncharacterized membrane protein YesL</fullName>
    </submittedName>
</protein>
<dbReference type="Pfam" id="PF04854">
    <property type="entry name" value="DUF624"/>
    <property type="match status" value="1"/>
</dbReference>
<feature type="transmembrane region" description="Helical" evidence="1">
    <location>
        <begin position="16"/>
        <end position="39"/>
    </location>
</feature>
<keyword evidence="1" id="KW-1133">Transmembrane helix</keyword>
<feature type="transmembrane region" description="Helical" evidence="1">
    <location>
        <begin position="103"/>
        <end position="130"/>
    </location>
</feature>
<feature type="transmembrane region" description="Helical" evidence="1">
    <location>
        <begin position="75"/>
        <end position="97"/>
    </location>
</feature>
<keyword evidence="1" id="KW-0472">Membrane</keyword>
<dbReference type="EMBL" id="FUZQ01000001">
    <property type="protein sequence ID" value="SKC35226.1"/>
    <property type="molecule type" value="Genomic_DNA"/>
</dbReference>
<evidence type="ECO:0000313" key="3">
    <source>
        <dbReference type="Proteomes" id="UP000189777"/>
    </source>
</evidence>
<accession>A0A1T5I7S2</accession>
<sequence length="215" mass="22708">MRIDPEGRGAQGMTTFVLFVVLNVLYLVACLPVVTIGAATSALFEVTLRYADDERGHLVRGFVVALGRNAWRGTAAFAALGLPAAMLVFSGVFWLSLTGVPSAVAGVLALLGACFLLASLLYALALAAWFDAPLRRTLRNALLLPLIEPARTLLLVLIPVGAVCLSLVAPQTLFLGATIGLSFGAYVCAFLLHGVFRRRQAHPSALEPVSPHSGQ</sequence>
<dbReference type="OrthoDB" id="9814991at2"/>
<dbReference type="AlphaFoldDB" id="A0A1T5I7S2"/>